<dbReference type="InterPro" id="IPR027806">
    <property type="entry name" value="HARBI1_dom"/>
</dbReference>
<reference evidence="4" key="1">
    <citation type="submission" date="2006-06" db="EMBL/GenBank/DDBJ databases">
        <title>Complete sequence of Trichodesmium erythraeum IMS101.</title>
        <authorList>
            <consortium name="US DOE Joint Genome Institute"/>
            <person name="Copeland A."/>
            <person name="Lucas S."/>
            <person name="Lapidus A."/>
            <person name="Barry K."/>
            <person name="Detter J.C."/>
            <person name="Glavina del Rio T."/>
            <person name="Hammon N."/>
            <person name="Israni S."/>
            <person name="Dalin E."/>
            <person name="Tice H."/>
            <person name="Pitluck S."/>
            <person name="Kiss H."/>
            <person name="Munk A.C."/>
            <person name="Brettin T."/>
            <person name="Bruce D."/>
            <person name="Han C."/>
            <person name="Tapia R."/>
            <person name="Gilna P."/>
            <person name="Schmutz J."/>
            <person name="Larimer F."/>
            <person name="Land M."/>
            <person name="Hauser L."/>
            <person name="Kyrpides N."/>
            <person name="Kim E."/>
            <person name="Richardson P."/>
        </authorList>
    </citation>
    <scope>NUCLEOTIDE SEQUENCE [LARGE SCALE GENOMIC DNA]</scope>
    <source>
        <strain evidence="4">IMS101</strain>
    </source>
</reference>
<dbReference type="AlphaFoldDB" id="Q10YJ8"/>
<dbReference type="eggNOG" id="ENOG502ZAHV">
    <property type="taxonomic scope" value="Bacteria"/>
</dbReference>
<dbReference type="KEGG" id="ter:Tery_3600"/>
<evidence type="ECO:0000259" key="3">
    <source>
        <dbReference type="Pfam" id="PF13359"/>
    </source>
</evidence>
<dbReference type="EMBL" id="CP000393">
    <property type="protein sequence ID" value="ABG52676.1"/>
    <property type="molecule type" value="Genomic_DNA"/>
</dbReference>
<protein>
    <recommendedName>
        <fullName evidence="3">DDE Tnp4 domain-containing protein</fullName>
    </recommendedName>
</protein>
<sequence>MIVLTNGKDIVDIEAGKIGQISDINFFREIQEKFHQEQKFTRDKAYVGEPAIKTPKKKPHIQELTSKEKSQNKELASERIFVEHIIRLLKIFRVAQERFRLNSDKYTQIIMTICGLVRLGIETVILS</sequence>
<comment type="cofactor">
    <cofactor evidence="1">
        <name>a divalent metal cation</name>
        <dbReference type="ChEBI" id="CHEBI:60240"/>
    </cofactor>
</comment>
<dbReference type="GO" id="GO:0046872">
    <property type="term" value="F:metal ion binding"/>
    <property type="evidence" value="ECO:0007669"/>
    <property type="project" value="UniProtKB-KW"/>
</dbReference>
<accession>Q10YJ8</accession>
<feature type="domain" description="DDE Tnp4" evidence="3">
    <location>
        <begin position="2"/>
        <end position="117"/>
    </location>
</feature>
<proteinExistence type="predicted"/>
<dbReference type="OrthoDB" id="465276at2"/>
<dbReference type="RefSeq" id="WP_011613011.1">
    <property type="nucleotide sequence ID" value="NC_008312.1"/>
</dbReference>
<evidence type="ECO:0000256" key="1">
    <source>
        <dbReference type="ARBA" id="ARBA00001968"/>
    </source>
</evidence>
<organism evidence="4">
    <name type="scientific">Trichodesmium erythraeum (strain IMS101)</name>
    <dbReference type="NCBI Taxonomy" id="203124"/>
    <lineage>
        <taxon>Bacteria</taxon>
        <taxon>Bacillati</taxon>
        <taxon>Cyanobacteriota</taxon>
        <taxon>Cyanophyceae</taxon>
        <taxon>Oscillatoriophycideae</taxon>
        <taxon>Oscillatoriales</taxon>
        <taxon>Microcoleaceae</taxon>
        <taxon>Trichodesmium</taxon>
    </lineage>
</organism>
<name>Q10YJ8_TRIEI</name>
<evidence type="ECO:0000313" key="4">
    <source>
        <dbReference type="EMBL" id="ABG52676.1"/>
    </source>
</evidence>
<keyword evidence="2" id="KW-0479">Metal-binding</keyword>
<dbReference type="Pfam" id="PF13359">
    <property type="entry name" value="DDE_Tnp_4"/>
    <property type="match status" value="1"/>
</dbReference>
<gene>
    <name evidence="4" type="ordered locus">Tery_3600</name>
</gene>
<evidence type="ECO:0000256" key="2">
    <source>
        <dbReference type="ARBA" id="ARBA00022723"/>
    </source>
</evidence>
<dbReference type="HOGENOM" id="CLU_073820_4_1_3"/>